<name>A0ABY4EL71_9BACI</name>
<organism evidence="2 3">
    <name type="scientific">Halobacillus salinarum</name>
    <dbReference type="NCBI Taxonomy" id="2932257"/>
    <lineage>
        <taxon>Bacteria</taxon>
        <taxon>Bacillati</taxon>
        <taxon>Bacillota</taxon>
        <taxon>Bacilli</taxon>
        <taxon>Bacillales</taxon>
        <taxon>Bacillaceae</taxon>
        <taxon>Halobacillus</taxon>
    </lineage>
</organism>
<evidence type="ECO:0000313" key="3">
    <source>
        <dbReference type="Proteomes" id="UP000831787"/>
    </source>
</evidence>
<dbReference type="SUPFAM" id="SSF69572">
    <property type="entry name" value="Activating enzymes of the ubiquitin-like proteins"/>
    <property type="match status" value="1"/>
</dbReference>
<dbReference type="InterPro" id="IPR000594">
    <property type="entry name" value="ThiF_NAD_FAD-bd"/>
</dbReference>
<keyword evidence="2" id="KW-0548">Nucleotidyltransferase</keyword>
<accession>A0ABY4EL71</accession>
<dbReference type="GO" id="GO:0016779">
    <property type="term" value="F:nucleotidyltransferase activity"/>
    <property type="evidence" value="ECO:0007669"/>
    <property type="project" value="UniProtKB-KW"/>
</dbReference>
<dbReference type="Gene3D" id="3.40.50.720">
    <property type="entry name" value="NAD(P)-binding Rossmann-like Domain"/>
    <property type="match status" value="1"/>
</dbReference>
<dbReference type="EMBL" id="CP095073">
    <property type="protein sequence ID" value="UOQ42836.1"/>
    <property type="molecule type" value="Genomic_DNA"/>
</dbReference>
<dbReference type="CDD" id="cd00757">
    <property type="entry name" value="ThiF_MoeB_HesA_family"/>
    <property type="match status" value="1"/>
</dbReference>
<protein>
    <submittedName>
        <fullName evidence="2">ThiF family adenylyltransferase</fullName>
    </submittedName>
</protein>
<dbReference type="PANTHER" id="PTHR10953">
    <property type="entry name" value="UBIQUITIN-ACTIVATING ENZYME E1"/>
    <property type="match status" value="1"/>
</dbReference>
<dbReference type="RefSeq" id="WP_244708196.1">
    <property type="nucleotide sequence ID" value="NZ_CP095073.1"/>
</dbReference>
<dbReference type="Proteomes" id="UP000831787">
    <property type="component" value="Chromosome"/>
</dbReference>
<dbReference type="InterPro" id="IPR035985">
    <property type="entry name" value="Ubiquitin-activating_enz"/>
</dbReference>
<reference evidence="2 3" key="1">
    <citation type="submission" date="2022-04" db="EMBL/GenBank/DDBJ databases">
        <title>Halobacillus sp. isolated from saltern.</title>
        <authorList>
            <person name="Won M."/>
            <person name="Lee C.-M."/>
            <person name="Woen H.-Y."/>
            <person name="Kwon S.-W."/>
        </authorList>
    </citation>
    <scope>NUCLEOTIDE SEQUENCE [LARGE SCALE GENOMIC DNA]</scope>
    <source>
        <strain evidence="2 3">SSBR10-3</strain>
    </source>
</reference>
<dbReference type="Pfam" id="PF00899">
    <property type="entry name" value="ThiF"/>
    <property type="match status" value="1"/>
</dbReference>
<keyword evidence="2" id="KW-0808">Transferase</keyword>
<dbReference type="PANTHER" id="PTHR10953:SF102">
    <property type="entry name" value="ADENYLYLTRANSFERASE AND SULFURTRANSFERASE MOCS3"/>
    <property type="match status" value="1"/>
</dbReference>
<sequence length="339" mass="37978">MTVERYSRQERFHPIGKAGQSLLARSHVLIIGGGALGSANAEMLTRAGVGRLTIIDRDYVEWSNLGRQQLYTETDVQGFLPKAKAAEKKLQKINSTLSILGVAEEFSSENAERWLQDVDIIIDGTDNFETRFILNDAAAKQEIPWIYGGCVKSHGLCLPILPGKTPCLQCLINQIPQDGETCDTAGIIAPAVQMVAAHQTTNCLKFLTGNQMSKKLFFFDIWNEEHSFMDVSSLLDFRCPTCSEHATYPYLTKRKGVRTAVLCGRDTVQIRPEEKNSISLSVLYQRLEPVTDKLIHNGELLMFYAENTRFVVFKDGRTLIHGTNDIKQAKKLYQQFIGA</sequence>
<evidence type="ECO:0000313" key="2">
    <source>
        <dbReference type="EMBL" id="UOQ42836.1"/>
    </source>
</evidence>
<dbReference type="InterPro" id="IPR045886">
    <property type="entry name" value="ThiF/MoeB/HesA"/>
</dbReference>
<keyword evidence="3" id="KW-1185">Reference proteome</keyword>
<proteinExistence type="predicted"/>
<evidence type="ECO:0000259" key="1">
    <source>
        <dbReference type="Pfam" id="PF00899"/>
    </source>
</evidence>
<gene>
    <name evidence="2" type="ORF">MUN89_12780</name>
</gene>
<feature type="domain" description="THIF-type NAD/FAD binding fold" evidence="1">
    <location>
        <begin position="6"/>
        <end position="231"/>
    </location>
</feature>